<feature type="signal peptide" evidence="2">
    <location>
        <begin position="1"/>
        <end position="32"/>
    </location>
</feature>
<dbReference type="EMBL" id="JBHSGF010000004">
    <property type="protein sequence ID" value="MFC4554907.1"/>
    <property type="molecule type" value="Genomic_DNA"/>
</dbReference>
<sequence length="282" mass="28655">MSRTTTRRSLIGLGTVVAAAGLTLTGATTATADTADQGWVRLAHLSPDTPAVDVELTGVDSAEGFELEDVAYGDVSTYSRLPAGAYAVAMVPAGAPEGTDPLITQVIEISGDQAYTAAAVGLNEDLSARVITDDLTPAAAGQARVRLIQASISSSAVDVATDTGMPIAEGVEFGTATAYTEVEAGRWTLEVDGTTQSGTVQVDLEPASVNTLFVLDRDGEISISAVQDSSGAQEMPAGGVATGEGGLYYAEQARLRLLAALGLGAVLLAGAALVVVRRRATV</sequence>
<proteinExistence type="predicted"/>
<evidence type="ECO:0000256" key="2">
    <source>
        <dbReference type="SAM" id="SignalP"/>
    </source>
</evidence>
<feature type="chain" id="PRO_5045495799" evidence="2">
    <location>
        <begin position="33"/>
        <end position="282"/>
    </location>
</feature>
<dbReference type="PROSITE" id="PS51318">
    <property type="entry name" value="TAT"/>
    <property type="match status" value="1"/>
</dbReference>
<evidence type="ECO:0000256" key="1">
    <source>
        <dbReference type="SAM" id="Phobius"/>
    </source>
</evidence>
<dbReference type="InterPro" id="IPR006311">
    <property type="entry name" value="TAT_signal"/>
</dbReference>
<keyword evidence="1" id="KW-0472">Membrane</keyword>
<keyword evidence="2" id="KW-0732">Signal</keyword>
<evidence type="ECO:0000259" key="3">
    <source>
        <dbReference type="Pfam" id="PF14344"/>
    </source>
</evidence>
<keyword evidence="1" id="KW-0812">Transmembrane</keyword>
<dbReference type="InterPro" id="IPR025510">
    <property type="entry name" value="DUF4397"/>
</dbReference>
<protein>
    <submittedName>
        <fullName evidence="4">DUF4397 domain-containing protein</fullName>
    </submittedName>
</protein>
<comment type="caution">
    <text evidence="4">The sequence shown here is derived from an EMBL/GenBank/DDBJ whole genome shotgun (WGS) entry which is preliminary data.</text>
</comment>
<feature type="domain" description="DUF4397" evidence="3">
    <location>
        <begin position="39"/>
        <end position="160"/>
    </location>
</feature>
<keyword evidence="5" id="KW-1185">Reference proteome</keyword>
<organism evidence="4 5">
    <name type="scientific">Georgenia faecalis</name>
    <dbReference type="NCBI Taxonomy" id="2483799"/>
    <lineage>
        <taxon>Bacteria</taxon>
        <taxon>Bacillati</taxon>
        <taxon>Actinomycetota</taxon>
        <taxon>Actinomycetes</taxon>
        <taxon>Micrococcales</taxon>
        <taxon>Bogoriellaceae</taxon>
        <taxon>Georgenia</taxon>
    </lineage>
</organism>
<evidence type="ECO:0000313" key="5">
    <source>
        <dbReference type="Proteomes" id="UP001595955"/>
    </source>
</evidence>
<dbReference type="Pfam" id="PF14344">
    <property type="entry name" value="DUF4397"/>
    <property type="match status" value="1"/>
</dbReference>
<reference evidence="5" key="1">
    <citation type="journal article" date="2019" name="Int. J. Syst. Evol. Microbiol.">
        <title>The Global Catalogue of Microorganisms (GCM) 10K type strain sequencing project: providing services to taxonomists for standard genome sequencing and annotation.</title>
        <authorList>
            <consortium name="The Broad Institute Genomics Platform"/>
            <consortium name="The Broad Institute Genome Sequencing Center for Infectious Disease"/>
            <person name="Wu L."/>
            <person name="Ma J."/>
        </authorList>
    </citation>
    <scope>NUCLEOTIDE SEQUENCE [LARGE SCALE GENOMIC DNA]</scope>
    <source>
        <strain evidence="5">JCM 3369</strain>
    </source>
</reference>
<dbReference type="RefSeq" id="WP_122823922.1">
    <property type="nucleotide sequence ID" value="NZ_CP033325.1"/>
</dbReference>
<evidence type="ECO:0000313" key="4">
    <source>
        <dbReference type="EMBL" id="MFC4554907.1"/>
    </source>
</evidence>
<accession>A0ABV9D958</accession>
<gene>
    <name evidence="4" type="ORF">ACFO3F_06585</name>
</gene>
<keyword evidence="1" id="KW-1133">Transmembrane helix</keyword>
<feature type="transmembrane region" description="Helical" evidence="1">
    <location>
        <begin position="257"/>
        <end position="276"/>
    </location>
</feature>
<name>A0ABV9D958_9MICO</name>
<dbReference type="Proteomes" id="UP001595955">
    <property type="component" value="Unassembled WGS sequence"/>
</dbReference>